<dbReference type="HOGENOM" id="CLU_001570_17_7_1"/>
<dbReference type="GO" id="GO:0005829">
    <property type="term" value="C:cytosol"/>
    <property type="evidence" value="ECO:0007669"/>
    <property type="project" value="TreeGrafter"/>
</dbReference>
<dbReference type="SUPFAM" id="SSF52218">
    <property type="entry name" value="Flavoproteins"/>
    <property type="match status" value="1"/>
</dbReference>
<dbReference type="InterPro" id="IPR039261">
    <property type="entry name" value="FNR_nucleotide-bd"/>
</dbReference>
<comment type="cofactor">
    <cofactor evidence="1">
        <name>FMN</name>
        <dbReference type="ChEBI" id="CHEBI:58210"/>
    </cofactor>
</comment>
<proteinExistence type="predicted"/>
<dbReference type="SUPFAM" id="SSF63380">
    <property type="entry name" value="Riboflavin synthase domain-like"/>
    <property type="match status" value="1"/>
</dbReference>
<dbReference type="GO" id="GO:0050660">
    <property type="term" value="F:flavin adenine dinucleotide binding"/>
    <property type="evidence" value="ECO:0007669"/>
    <property type="project" value="TreeGrafter"/>
</dbReference>
<evidence type="ECO:0000256" key="2">
    <source>
        <dbReference type="ARBA" id="ARBA00001974"/>
    </source>
</evidence>
<sequence length="692" mass="78235">MLEWVLAGLLCIVTYVVFTLSTSSGSQYEDNSIDAFISKDSSVAKRLAPRENKYKRNYITDGRQILLLYGTEYGFSEEVATKLFDRLGEESVLNGMLWQPRLVNVKYYSYIRWTEEQLCLLVISTSGDGVPPTDALPFYQMLMNSGETLSHIRYAVLALGDSNYPHFCKTGLSLDKRLGELSAVRLLDCQTIDMEDWPVISDWMNRVVGAVSEADLAVKTDYLVVNSLGNNEGHTRTNPFLSRLLVKKPLTVVDNDEDKVTIQCEFDITGSGLTWTAGDALGVYPQNNQSQVEGILQALGYTGQEGVETDQRPWGHTDRVLTCKEMLLRYLDIKHVKPELLELILSHSSCDDQRQQLRDLLHTQVPSGVREYLSVREVLDVVEEFKVRPLPVDRFLSHLKPLQPRYYSISSSPQINSNTVCVTAAVVRYSTLGRDREGVTTCYLQDRLLPGDQCHVFISRNPDFRLPSNTKTPLILIGPGTGIAPFRAFLQERALLSQEDRGQILLYFGCRHKNKDFLYRDELENLAEKSVICLRPAFSRDQEEKVYVQHLLLQDGSLIWNLVNKEEAAVYICGDAKHMARDVHKVLLQIIVMQGRTTQDEAELFLKDITYQYLSQEYNPDILPPLEPRGEPGKDGPAHHKGTCCPCGVDVFTRALERSIAALIEGSDVFLLISHNRRGPNKKAANRRFSCP</sequence>
<dbReference type="FunFam" id="3.40.50.80:FF:000001">
    <property type="entry name" value="NADPH--cytochrome P450 reductase 1"/>
    <property type="match status" value="1"/>
</dbReference>
<evidence type="ECO:0000256" key="6">
    <source>
        <dbReference type="ARBA" id="ARBA00022857"/>
    </source>
</evidence>
<keyword evidence="6" id="KW-0521">NADP</keyword>
<dbReference type="PANTHER" id="PTHR19384:SF128">
    <property type="entry name" value="NADPH OXIDOREDUCTASE A"/>
    <property type="match status" value="1"/>
</dbReference>
<keyword evidence="5" id="KW-0274">FAD</keyword>
<protein>
    <submittedName>
        <fullName evidence="8">NADPH oxidoreductase A</fullName>
    </submittedName>
</protein>
<evidence type="ECO:0000256" key="1">
    <source>
        <dbReference type="ARBA" id="ARBA00001917"/>
    </source>
</evidence>
<dbReference type="Pfam" id="PF00667">
    <property type="entry name" value="FAD_binding_1"/>
    <property type="match status" value="1"/>
</dbReference>
<dbReference type="InterPro" id="IPR001709">
    <property type="entry name" value="Flavoprot_Pyr_Nucl_cyt_Rdtase"/>
</dbReference>
<evidence type="ECO:0000256" key="5">
    <source>
        <dbReference type="ARBA" id="ARBA00022827"/>
    </source>
</evidence>
<accession>K1PY38</accession>
<keyword evidence="4" id="KW-0288">FMN</keyword>
<organism evidence="8">
    <name type="scientific">Magallana gigas</name>
    <name type="common">Pacific oyster</name>
    <name type="synonym">Crassostrea gigas</name>
    <dbReference type="NCBI Taxonomy" id="29159"/>
    <lineage>
        <taxon>Eukaryota</taxon>
        <taxon>Metazoa</taxon>
        <taxon>Spiralia</taxon>
        <taxon>Lophotrochozoa</taxon>
        <taxon>Mollusca</taxon>
        <taxon>Bivalvia</taxon>
        <taxon>Autobranchia</taxon>
        <taxon>Pteriomorphia</taxon>
        <taxon>Ostreida</taxon>
        <taxon>Ostreoidea</taxon>
        <taxon>Ostreidae</taxon>
        <taxon>Magallana</taxon>
    </lineage>
</organism>
<dbReference type="InterPro" id="IPR017927">
    <property type="entry name" value="FAD-bd_FR_type"/>
</dbReference>
<dbReference type="InterPro" id="IPR001094">
    <property type="entry name" value="Flavdoxin-like"/>
</dbReference>
<keyword evidence="3" id="KW-0285">Flavoprotein</keyword>
<dbReference type="PRINTS" id="PR00369">
    <property type="entry name" value="FLAVODOXIN"/>
</dbReference>
<dbReference type="Gene3D" id="3.40.50.80">
    <property type="entry name" value="Nucleotide-binding domain of ferredoxin-NADP reductase (FNR) module"/>
    <property type="match status" value="1"/>
</dbReference>
<dbReference type="InterPro" id="IPR023173">
    <property type="entry name" value="NADPH_Cyt_P450_Rdtase_alpha"/>
</dbReference>
<comment type="cofactor">
    <cofactor evidence="2">
        <name>FAD</name>
        <dbReference type="ChEBI" id="CHEBI:57692"/>
    </cofactor>
</comment>
<dbReference type="InterPro" id="IPR029039">
    <property type="entry name" value="Flavoprotein-like_sf"/>
</dbReference>
<name>K1PY38_MAGGI</name>
<gene>
    <name evidence="8" type="ORF">CGI_10024257</name>
</gene>
<evidence type="ECO:0000313" key="8">
    <source>
        <dbReference type="EMBL" id="EKC29137.1"/>
    </source>
</evidence>
<dbReference type="Gene3D" id="3.40.50.360">
    <property type="match status" value="1"/>
</dbReference>
<dbReference type="EMBL" id="JH819020">
    <property type="protein sequence ID" value="EKC29137.1"/>
    <property type="molecule type" value="Genomic_DNA"/>
</dbReference>
<dbReference type="InterPro" id="IPR017938">
    <property type="entry name" value="Riboflavin_synthase-like_b-brl"/>
</dbReference>
<dbReference type="GO" id="GO:0010181">
    <property type="term" value="F:FMN binding"/>
    <property type="evidence" value="ECO:0007669"/>
    <property type="project" value="InterPro"/>
</dbReference>
<dbReference type="Gene3D" id="2.40.30.10">
    <property type="entry name" value="Translation factors"/>
    <property type="match status" value="1"/>
</dbReference>
<dbReference type="InterPro" id="IPR003097">
    <property type="entry name" value="CysJ-like_FAD-binding"/>
</dbReference>
<dbReference type="InParanoid" id="K1PY38"/>
<dbReference type="PANTHER" id="PTHR19384">
    <property type="entry name" value="NITRIC OXIDE SYNTHASE-RELATED"/>
    <property type="match status" value="1"/>
</dbReference>
<dbReference type="InterPro" id="IPR008254">
    <property type="entry name" value="Flavodoxin/NO_synth"/>
</dbReference>
<dbReference type="AlphaFoldDB" id="K1PY38"/>
<dbReference type="SUPFAM" id="SSF52343">
    <property type="entry name" value="Ferredoxin reductase-like, C-terminal NADP-linked domain"/>
    <property type="match status" value="1"/>
</dbReference>
<dbReference type="PROSITE" id="PS50902">
    <property type="entry name" value="FLAVODOXIN_LIKE"/>
    <property type="match status" value="1"/>
</dbReference>
<evidence type="ECO:0000256" key="7">
    <source>
        <dbReference type="ARBA" id="ARBA00023002"/>
    </source>
</evidence>
<dbReference type="GO" id="GO:0016491">
    <property type="term" value="F:oxidoreductase activity"/>
    <property type="evidence" value="ECO:0007669"/>
    <property type="project" value="UniProtKB-KW"/>
</dbReference>
<dbReference type="Pfam" id="PF00175">
    <property type="entry name" value="NAD_binding_1"/>
    <property type="match status" value="1"/>
</dbReference>
<evidence type="ECO:0000256" key="3">
    <source>
        <dbReference type="ARBA" id="ARBA00022630"/>
    </source>
</evidence>
<dbReference type="Pfam" id="PF00258">
    <property type="entry name" value="Flavodoxin_1"/>
    <property type="match status" value="1"/>
</dbReference>
<dbReference type="Gene3D" id="1.20.990.10">
    <property type="entry name" value="NADPH-cytochrome p450 Reductase, Chain A, domain 3"/>
    <property type="match status" value="1"/>
</dbReference>
<reference evidence="8" key="1">
    <citation type="journal article" date="2012" name="Nature">
        <title>The oyster genome reveals stress adaptation and complexity of shell formation.</title>
        <authorList>
            <person name="Zhang G."/>
            <person name="Fang X."/>
            <person name="Guo X."/>
            <person name="Li L."/>
            <person name="Luo R."/>
            <person name="Xu F."/>
            <person name="Yang P."/>
            <person name="Zhang L."/>
            <person name="Wang X."/>
            <person name="Qi H."/>
            <person name="Xiong Z."/>
            <person name="Que H."/>
            <person name="Xie Y."/>
            <person name="Holland P.W."/>
            <person name="Paps J."/>
            <person name="Zhu Y."/>
            <person name="Wu F."/>
            <person name="Chen Y."/>
            <person name="Wang J."/>
            <person name="Peng C."/>
            <person name="Meng J."/>
            <person name="Yang L."/>
            <person name="Liu J."/>
            <person name="Wen B."/>
            <person name="Zhang N."/>
            <person name="Huang Z."/>
            <person name="Zhu Q."/>
            <person name="Feng Y."/>
            <person name="Mount A."/>
            <person name="Hedgecock D."/>
            <person name="Xu Z."/>
            <person name="Liu Y."/>
            <person name="Domazet-Loso T."/>
            <person name="Du Y."/>
            <person name="Sun X."/>
            <person name="Zhang S."/>
            <person name="Liu B."/>
            <person name="Cheng P."/>
            <person name="Jiang X."/>
            <person name="Li J."/>
            <person name="Fan D."/>
            <person name="Wang W."/>
            <person name="Fu W."/>
            <person name="Wang T."/>
            <person name="Wang B."/>
            <person name="Zhang J."/>
            <person name="Peng Z."/>
            <person name="Li Y."/>
            <person name="Li N."/>
            <person name="Wang J."/>
            <person name="Chen M."/>
            <person name="He Y."/>
            <person name="Tan F."/>
            <person name="Song X."/>
            <person name="Zheng Q."/>
            <person name="Huang R."/>
            <person name="Yang H."/>
            <person name="Du X."/>
            <person name="Chen L."/>
            <person name="Yang M."/>
            <person name="Gaffney P.M."/>
            <person name="Wang S."/>
            <person name="Luo L."/>
            <person name="She Z."/>
            <person name="Ming Y."/>
            <person name="Huang W."/>
            <person name="Zhang S."/>
            <person name="Huang B."/>
            <person name="Zhang Y."/>
            <person name="Qu T."/>
            <person name="Ni P."/>
            <person name="Miao G."/>
            <person name="Wang J."/>
            <person name="Wang Q."/>
            <person name="Steinberg C.E."/>
            <person name="Wang H."/>
            <person name="Li N."/>
            <person name="Qian L."/>
            <person name="Zhang G."/>
            <person name="Li Y."/>
            <person name="Yang H."/>
            <person name="Liu X."/>
            <person name="Wang J."/>
            <person name="Yin Y."/>
            <person name="Wang J."/>
        </authorList>
    </citation>
    <scope>NUCLEOTIDE SEQUENCE [LARGE SCALE GENOMIC DNA]</scope>
    <source>
        <strain evidence="8">05x7-T-G4-1.051#20</strain>
    </source>
</reference>
<dbReference type="PROSITE" id="PS51384">
    <property type="entry name" value="FAD_FR"/>
    <property type="match status" value="1"/>
</dbReference>
<keyword evidence="7" id="KW-0560">Oxidoreductase</keyword>
<evidence type="ECO:0000256" key="4">
    <source>
        <dbReference type="ARBA" id="ARBA00022643"/>
    </source>
</evidence>
<dbReference type="InterPro" id="IPR001433">
    <property type="entry name" value="OxRdtase_FAD/NAD-bd"/>
</dbReference>
<dbReference type="PRINTS" id="PR00371">
    <property type="entry name" value="FPNCR"/>
</dbReference>